<dbReference type="GO" id="GO:0004540">
    <property type="term" value="F:RNA nuclease activity"/>
    <property type="evidence" value="ECO:0007669"/>
    <property type="project" value="InterPro"/>
</dbReference>
<evidence type="ECO:0000313" key="11">
    <source>
        <dbReference type="Proteomes" id="UP000280819"/>
    </source>
</evidence>
<feature type="binding site" evidence="8">
    <location>
        <position position="103"/>
    </location>
    <ligand>
        <name>Mg(2+)</name>
        <dbReference type="ChEBI" id="CHEBI:18420"/>
    </ligand>
</feature>
<comment type="cofactor">
    <cofactor evidence="1 8">
        <name>Mg(2+)</name>
        <dbReference type="ChEBI" id="CHEBI:18420"/>
    </cofactor>
</comment>
<dbReference type="PANTHER" id="PTHR33653:SF1">
    <property type="entry name" value="RIBONUCLEASE VAPC2"/>
    <property type="match status" value="1"/>
</dbReference>
<dbReference type="RefSeq" id="WP_124845942.1">
    <property type="nucleotide sequence ID" value="NZ_JAUNKP010000010.1"/>
</dbReference>
<evidence type="ECO:0000256" key="2">
    <source>
        <dbReference type="ARBA" id="ARBA00022649"/>
    </source>
</evidence>
<comment type="function">
    <text evidence="8">Toxic component of a toxin-antitoxin (TA) system. An RNase.</text>
</comment>
<evidence type="ECO:0000313" key="10">
    <source>
        <dbReference type="EMBL" id="RRD03265.1"/>
    </source>
</evidence>
<dbReference type="OrthoDB" id="9815354at2"/>
<dbReference type="EC" id="3.1.-.-" evidence="8"/>
<keyword evidence="4 8" id="KW-0479">Metal-binding</keyword>
<keyword evidence="2 8" id="KW-1277">Toxin-antitoxin system</keyword>
<dbReference type="Pfam" id="PF01850">
    <property type="entry name" value="PIN"/>
    <property type="match status" value="1"/>
</dbReference>
<reference evidence="10 11" key="1">
    <citation type="submission" date="2018-11" db="EMBL/GenBank/DDBJ databases">
        <title>Genomes From Bacteria Associated with the Canine Oral Cavity: a Test Case for Automated Genome-Based Taxonomic Assignment.</title>
        <authorList>
            <person name="Coil D.A."/>
            <person name="Jospin G."/>
            <person name="Darling A.E."/>
            <person name="Wallis C."/>
            <person name="Davis I.J."/>
            <person name="Harris S."/>
            <person name="Eisen J.A."/>
            <person name="Holcombe L.J."/>
            <person name="O'Flynn C."/>
        </authorList>
    </citation>
    <scope>NUCLEOTIDE SEQUENCE [LARGE SCALE GENOMIC DNA]</scope>
    <source>
        <strain evidence="10 11">OH887_COT-365</strain>
    </source>
</reference>
<accession>A0A3P1T1V8</accession>
<dbReference type="GO" id="GO:0016787">
    <property type="term" value="F:hydrolase activity"/>
    <property type="evidence" value="ECO:0007669"/>
    <property type="project" value="UniProtKB-KW"/>
</dbReference>
<keyword evidence="6 8" id="KW-0460">Magnesium</keyword>
<comment type="caution">
    <text evidence="10">The sequence shown here is derived from an EMBL/GenBank/DDBJ whole genome shotgun (WGS) entry which is preliminary data.</text>
</comment>
<proteinExistence type="inferred from homology"/>
<dbReference type="InterPro" id="IPR029060">
    <property type="entry name" value="PIN-like_dom_sf"/>
</dbReference>
<dbReference type="InterPro" id="IPR050556">
    <property type="entry name" value="Type_II_TA_system_RNase"/>
</dbReference>
<dbReference type="Gene3D" id="3.40.50.1010">
    <property type="entry name" value="5'-nuclease"/>
    <property type="match status" value="1"/>
</dbReference>
<organism evidence="10 11">
    <name type="scientific">Arachnia propionica</name>
    <dbReference type="NCBI Taxonomy" id="1750"/>
    <lineage>
        <taxon>Bacteria</taxon>
        <taxon>Bacillati</taxon>
        <taxon>Actinomycetota</taxon>
        <taxon>Actinomycetes</taxon>
        <taxon>Propionibacteriales</taxon>
        <taxon>Propionibacteriaceae</taxon>
        <taxon>Arachnia</taxon>
    </lineage>
</organism>
<dbReference type="Proteomes" id="UP000280819">
    <property type="component" value="Unassembled WGS sequence"/>
</dbReference>
<feature type="domain" description="PIN" evidence="9">
    <location>
        <begin position="2"/>
        <end position="126"/>
    </location>
</feature>
<feature type="binding site" evidence="8">
    <location>
        <position position="5"/>
    </location>
    <ligand>
        <name>Mg(2+)</name>
        <dbReference type="ChEBI" id="CHEBI:18420"/>
    </ligand>
</feature>
<dbReference type="CDD" id="cd18731">
    <property type="entry name" value="PIN_NgFitB-like"/>
    <property type="match status" value="1"/>
</dbReference>
<dbReference type="EMBL" id="RQZG01000024">
    <property type="protein sequence ID" value="RRD03265.1"/>
    <property type="molecule type" value="Genomic_DNA"/>
</dbReference>
<dbReference type="InterPro" id="IPR002716">
    <property type="entry name" value="PIN_dom"/>
</dbReference>
<dbReference type="SUPFAM" id="SSF88723">
    <property type="entry name" value="PIN domain-like"/>
    <property type="match status" value="1"/>
</dbReference>
<dbReference type="AlphaFoldDB" id="A0A3P1T1V8"/>
<gene>
    <name evidence="8" type="primary">vapC</name>
    <name evidence="10" type="ORF">EII34_14780</name>
</gene>
<dbReference type="HAMAP" id="MF_00265">
    <property type="entry name" value="VapC_Nob1"/>
    <property type="match status" value="1"/>
</dbReference>
<evidence type="ECO:0000256" key="5">
    <source>
        <dbReference type="ARBA" id="ARBA00022801"/>
    </source>
</evidence>
<dbReference type="InterPro" id="IPR022907">
    <property type="entry name" value="VapC_family"/>
</dbReference>
<evidence type="ECO:0000256" key="1">
    <source>
        <dbReference type="ARBA" id="ARBA00001946"/>
    </source>
</evidence>
<name>A0A3P1T1V8_9ACTN</name>
<evidence type="ECO:0000259" key="9">
    <source>
        <dbReference type="Pfam" id="PF01850"/>
    </source>
</evidence>
<evidence type="ECO:0000256" key="3">
    <source>
        <dbReference type="ARBA" id="ARBA00022722"/>
    </source>
</evidence>
<protein>
    <recommendedName>
        <fullName evidence="8">Ribonuclease VapC</fullName>
        <shortName evidence="8">RNase VapC</shortName>
        <ecNumber evidence="8">3.1.-.-</ecNumber>
    </recommendedName>
    <alternativeName>
        <fullName evidence="8">Toxin VapC</fullName>
    </alternativeName>
</protein>
<dbReference type="PANTHER" id="PTHR33653">
    <property type="entry name" value="RIBONUCLEASE VAPC2"/>
    <property type="match status" value="1"/>
</dbReference>
<keyword evidence="5 8" id="KW-0378">Hydrolase</keyword>
<evidence type="ECO:0000256" key="6">
    <source>
        <dbReference type="ARBA" id="ARBA00022842"/>
    </source>
</evidence>
<evidence type="ECO:0000256" key="4">
    <source>
        <dbReference type="ARBA" id="ARBA00022723"/>
    </source>
</evidence>
<keyword evidence="3 8" id="KW-0540">Nuclease</keyword>
<comment type="similarity">
    <text evidence="7 8">Belongs to the PINc/VapC protein family.</text>
</comment>
<dbReference type="GO" id="GO:0090729">
    <property type="term" value="F:toxin activity"/>
    <property type="evidence" value="ECO:0007669"/>
    <property type="project" value="UniProtKB-KW"/>
</dbReference>
<dbReference type="GO" id="GO:0000287">
    <property type="term" value="F:magnesium ion binding"/>
    <property type="evidence" value="ECO:0007669"/>
    <property type="project" value="UniProtKB-UniRule"/>
</dbReference>
<evidence type="ECO:0000256" key="7">
    <source>
        <dbReference type="ARBA" id="ARBA00038093"/>
    </source>
</evidence>
<sequence length="138" mass="14943">MIIADTNVVSEFMKDSPNHDVLMWASTLDPADLTISVITVEEIERGLGRLPHGRRRSTLEQRWHSFLDAHRDTIAVYDLDAARATAHAVVEALGRGHPLSLADAQIAGICLAMGATLATRNTKDFAGIPGLTLTNPFA</sequence>
<keyword evidence="8" id="KW-0800">Toxin</keyword>
<evidence type="ECO:0000256" key="8">
    <source>
        <dbReference type="HAMAP-Rule" id="MF_00265"/>
    </source>
</evidence>